<dbReference type="EMBL" id="JANURN010000002">
    <property type="protein sequence ID" value="MDL0081466.1"/>
    <property type="molecule type" value="Genomic_DNA"/>
</dbReference>
<evidence type="ECO:0000313" key="2">
    <source>
        <dbReference type="Proteomes" id="UP001173802"/>
    </source>
</evidence>
<organism evidence="1 2">
    <name type="scientific">Helicobacter zhangjianzhongii</name>
    <dbReference type="NCBI Taxonomy" id="2974574"/>
    <lineage>
        <taxon>Bacteria</taxon>
        <taxon>Pseudomonadati</taxon>
        <taxon>Campylobacterota</taxon>
        <taxon>Epsilonproteobacteria</taxon>
        <taxon>Campylobacterales</taxon>
        <taxon>Helicobacteraceae</taxon>
        <taxon>Helicobacter</taxon>
    </lineage>
</organism>
<reference evidence="1 2" key="1">
    <citation type="journal article" date="2023" name="Microorganisms">
        <title>Isolation and Genomic Characteristics of Cat-Borne Campylobacter felis sp. nov. and Sheep-Borne Campylobacter ovis sp. nov.</title>
        <authorList>
            <person name="Wang H."/>
            <person name="Li Y."/>
            <person name="Gu Y."/>
            <person name="Zhou G."/>
            <person name="Chen X."/>
            <person name="Zhang X."/>
            <person name="Shao Z."/>
            <person name="Zhang J."/>
            <person name="Zhang M."/>
        </authorList>
    </citation>
    <scope>NUCLEOTIDE SEQUENCE [LARGE SCALE GENOMIC DNA]</scope>
    <source>
        <strain evidence="1 2">XJK30-2</strain>
    </source>
</reference>
<protein>
    <submittedName>
        <fullName evidence="1">Uncharacterized protein</fullName>
    </submittedName>
</protein>
<dbReference type="Proteomes" id="UP001173802">
    <property type="component" value="Unassembled WGS sequence"/>
</dbReference>
<accession>A0ACC6FS05</accession>
<keyword evidence="2" id="KW-1185">Reference proteome</keyword>
<comment type="caution">
    <text evidence="1">The sequence shown here is derived from an EMBL/GenBank/DDBJ whole genome shotgun (WGS) entry which is preliminary data.</text>
</comment>
<name>A0ACC6FS05_9HELI</name>
<evidence type="ECO:0000313" key="1">
    <source>
        <dbReference type="EMBL" id="MDL0081466.1"/>
    </source>
</evidence>
<proteinExistence type="predicted"/>
<gene>
    <name evidence="1" type="ORF">NYG90_02020</name>
</gene>
<sequence>MSQEPQSFKSRLKESIKHNPIYTKAIRPLRVKLNALIESTLDDEAYFVRRHKKIFGYTPDFRNPKTFNEKIIHRILFDRSPVYTALADKLKARIYIAATLYPLYENAIRGGAECNASLDSSLDSSAQPTIQALAKLNLLEPSSPLFAPIDSLGSTLLATNICPYLPKLYGIYKSFDEIDFTSLPTSFAIKTNHDGGGVVLVPDKQKFLRDQARFEAARSKIQHHLATNFYTLFREWHYKDIEPRVFIEELLGASSPANTAPNAKSIADSSTKTFENDDFHNKIAQNPESYKAPTDYKCHIFNGALSHIEVIRGRFVHQEEIALDEQWQKLPFDYEKRATTIPPKPKNLLTMKQIAIALSQPFAYVRVDLYEIDSVIFFGEMTFTPACGTDKFSPQEWDNVLGDRWKMHA</sequence>